<dbReference type="GO" id="GO:0008757">
    <property type="term" value="F:S-adenosylmethionine-dependent methyltransferase activity"/>
    <property type="evidence" value="ECO:0007669"/>
    <property type="project" value="InterPro"/>
</dbReference>
<dbReference type="NCBIfam" id="NF033788">
    <property type="entry name" value="HTH_metalloreg"/>
    <property type="match status" value="1"/>
</dbReference>
<dbReference type="Gene3D" id="3.40.50.150">
    <property type="entry name" value="Vaccinia Virus protein VP39"/>
    <property type="match status" value="1"/>
</dbReference>
<dbReference type="InterPro" id="IPR011991">
    <property type="entry name" value="ArsR-like_HTH"/>
</dbReference>
<dbReference type="SUPFAM" id="SSF46785">
    <property type="entry name" value="Winged helix' DNA-binding domain"/>
    <property type="match status" value="1"/>
</dbReference>
<dbReference type="PROSITE" id="PS50987">
    <property type="entry name" value="HTH_ARSR_2"/>
    <property type="match status" value="1"/>
</dbReference>
<dbReference type="PRINTS" id="PR00778">
    <property type="entry name" value="HTHARSR"/>
</dbReference>
<comment type="caution">
    <text evidence="2">The sequence shown here is derived from an EMBL/GenBank/DDBJ whole genome shotgun (WGS) entry which is preliminary data.</text>
</comment>
<sequence length="304" mass="33939">MSTLSDPIRSRVLLVLERRHLSVSELCEVLGLPQSTVSRHLKLLSEAGWINARREGTRRMYVLFPDDLEESAASLWSILREQVAELPESREDSRRVVQVMAGRRSRSQEFFDRDAPEWDRVRESLFGDRFGLLALPGLLDPDWVVGDLGCGTGLMAEAVAPFVKQVHAVDDSEAMLVAAEKRIGPRNNIRLYQAALESLPLSDNSLDAAIMILVLHHLPDPDAALAEVRRAVKPGGRILIVDMVPHERAEFEENMGHVWLGFAESDVVRRAREAGFERVRHSLLPMERNAKGPALFAMTGRAAG</sequence>
<reference evidence="2 3" key="1">
    <citation type="submission" date="2020-08" db="EMBL/GenBank/DDBJ databases">
        <title>Acidobacteriota in marine sediments use diverse sulfur dissimilation pathways.</title>
        <authorList>
            <person name="Wasmund K."/>
        </authorList>
    </citation>
    <scope>NUCLEOTIDE SEQUENCE [LARGE SCALE GENOMIC DNA]</scope>
    <source>
        <strain evidence="2">MAG AM4</strain>
    </source>
</reference>
<dbReference type="Gene3D" id="1.10.10.10">
    <property type="entry name" value="Winged helix-like DNA-binding domain superfamily/Winged helix DNA-binding domain"/>
    <property type="match status" value="1"/>
</dbReference>
<dbReference type="PANTHER" id="PTHR43591:SF110">
    <property type="entry name" value="RHODANESE DOMAIN-CONTAINING PROTEIN"/>
    <property type="match status" value="1"/>
</dbReference>
<protein>
    <submittedName>
        <fullName evidence="2">Metalloregulator ArsR/SmtB family transcription factor</fullName>
    </submittedName>
</protein>
<dbReference type="CDD" id="cd00090">
    <property type="entry name" value="HTH_ARSR"/>
    <property type="match status" value="1"/>
</dbReference>
<dbReference type="EMBL" id="JACXWD010000010">
    <property type="protein sequence ID" value="MBD3867433.1"/>
    <property type="molecule type" value="Genomic_DNA"/>
</dbReference>
<dbReference type="Proteomes" id="UP000648239">
    <property type="component" value="Unassembled WGS sequence"/>
</dbReference>
<dbReference type="InterPro" id="IPR029063">
    <property type="entry name" value="SAM-dependent_MTases_sf"/>
</dbReference>
<dbReference type="InterPro" id="IPR036390">
    <property type="entry name" value="WH_DNA-bd_sf"/>
</dbReference>
<dbReference type="CDD" id="cd02440">
    <property type="entry name" value="AdoMet_MTases"/>
    <property type="match status" value="1"/>
</dbReference>
<organism evidence="2 3">
    <name type="scientific">Candidatus Polarisedimenticola svalbardensis</name>
    <dbReference type="NCBI Taxonomy" id="2886004"/>
    <lineage>
        <taxon>Bacteria</taxon>
        <taxon>Pseudomonadati</taxon>
        <taxon>Acidobacteriota</taxon>
        <taxon>Candidatus Polarisedimenticolia</taxon>
        <taxon>Candidatus Polarisedimenticolales</taxon>
        <taxon>Candidatus Polarisedimenticolaceae</taxon>
        <taxon>Candidatus Polarisedimenticola</taxon>
    </lineage>
</organism>
<evidence type="ECO:0000313" key="3">
    <source>
        <dbReference type="Proteomes" id="UP000648239"/>
    </source>
</evidence>
<dbReference type="PANTHER" id="PTHR43591">
    <property type="entry name" value="METHYLTRANSFERASE"/>
    <property type="match status" value="1"/>
</dbReference>
<dbReference type="SMART" id="SM00418">
    <property type="entry name" value="HTH_ARSR"/>
    <property type="match status" value="1"/>
</dbReference>
<dbReference type="Pfam" id="PF08241">
    <property type="entry name" value="Methyltransf_11"/>
    <property type="match status" value="1"/>
</dbReference>
<dbReference type="InterPro" id="IPR036388">
    <property type="entry name" value="WH-like_DNA-bd_sf"/>
</dbReference>
<accession>A0A8J6XZR1</accession>
<dbReference type="InterPro" id="IPR013216">
    <property type="entry name" value="Methyltransf_11"/>
</dbReference>
<proteinExistence type="predicted"/>
<dbReference type="AlphaFoldDB" id="A0A8J6XZR1"/>
<name>A0A8J6XZR1_9BACT</name>
<feature type="domain" description="HTH arsR-type" evidence="1">
    <location>
        <begin position="1"/>
        <end position="90"/>
    </location>
</feature>
<evidence type="ECO:0000259" key="1">
    <source>
        <dbReference type="PROSITE" id="PS50987"/>
    </source>
</evidence>
<dbReference type="SUPFAM" id="SSF53335">
    <property type="entry name" value="S-adenosyl-L-methionine-dependent methyltransferases"/>
    <property type="match status" value="1"/>
</dbReference>
<dbReference type="GO" id="GO:0003700">
    <property type="term" value="F:DNA-binding transcription factor activity"/>
    <property type="evidence" value="ECO:0007669"/>
    <property type="project" value="InterPro"/>
</dbReference>
<gene>
    <name evidence="2" type="ORF">IFK94_04825</name>
</gene>
<dbReference type="InterPro" id="IPR001845">
    <property type="entry name" value="HTH_ArsR_DNA-bd_dom"/>
</dbReference>
<evidence type="ECO:0000313" key="2">
    <source>
        <dbReference type="EMBL" id="MBD3867433.1"/>
    </source>
</evidence>
<dbReference type="Pfam" id="PF01022">
    <property type="entry name" value="HTH_5"/>
    <property type="match status" value="1"/>
</dbReference>